<comment type="subcellular location">
    <subcellularLocation>
        <location evidence="1">Nucleus</location>
    </subcellularLocation>
</comment>
<dbReference type="SUPFAM" id="SSF118290">
    <property type="entry name" value="WRKY DNA-binding domain"/>
    <property type="match status" value="1"/>
</dbReference>
<keyword evidence="3" id="KW-0238">DNA-binding</keyword>
<keyword evidence="9" id="KW-1185">Reference proteome</keyword>
<dbReference type="EMBL" id="JBJUIK010000012">
    <property type="protein sequence ID" value="KAL3508963.1"/>
    <property type="molecule type" value="Genomic_DNA"/>
</dbReference>
<keyword evidence="5" id="KW-0539">Nucleus</keyword>
<proteinExistence type="predicted"/>
<feature type="region of interest" description="Disordered" evidence="6">
    <location>
        <begin position="99"/>
        <end position="164"/>
    </location>
</feature>
<organism evidence="8 9">
    <name type="scientific">Cinchona calisaya</name>
    <dbReference type="NCBI Taxonomy" id="153742"/>
    <lineage>
        <taxon>Eukaryota</taxon>
        <taxon>Viridiplantae</taxon>
        <taxon>Streptophyta</taxon>
        <taxon>Embryophyta</taxon>
        <taxon>Tracheophyta</taxon>
        <taxon>Spermatophyta</taxon>
        <taxon>Magnoliopsida</taxon>
        <taxon>eudicotyledons</taxon>
        <taxon>Gunneridae</taxon>
        <taxon>Pentapetalae</taxon>
        <taxon>asterids</taxon>
        <taxon>lamiids</taxon>
        <taxon>Gentianales</taxon>
        <taxon>Rubiaceae</taxon>
        <taxon>Cinchonoideae</taxon>
        <taxon>Cinchoneae</taxon>
        <taxon>Cinchona</taxon>
    </lineage>
</organism>
<dbReference type="GO" id="GO:0003677">
    <property type="term" value="F:DNA binding"/>
    <property type="evidence" value="ECO:0007669"/>
    <property type="project" value="UniProtKB-KW"/>
</dbReference>
<feature type="region of interest" description="Disordered" evidence="6">
    <location>
        <begin position="35"/>
        <end position="61"/>
    </location>
</feature>
<reference evidence="8 9" key="1">
    <citation type="submission" date="2024-11" db="EMBL/GenBank/DDBJ databases">
        <title>A near-complete genome assembly of Cinchona calisaya.</title>
        <authorList>
            <person name="Lian D.C."/>
            <person name="Zhao X.W."/>
            <person name="Wei L."/>
        </authorList>
    </citation>
    <scope>NUCLEOTIDE SEQUENCE [LARGE SCALE GENOMIC DNA]</scope>
    <source>
        <tissue evidence="8">Nenye</tissue>
    </source>
</reference>
<dbReference type="InterPro" id="IPR044810">
    <property type="entry name" value="WRKY_plant"/>
</dbReference>
<dbReference type="PANTHER" id="PTHR31221:SF358">
    <property type="entry name" value="WRKY TRANSCRIPTION FACTOR 71"/>
    <property type="match status" value="1"/>
</dbReference>
<keyword evidence="2" id="KW-0805">Transcription regulation</keyword>
<feature type="compositionally biased region" description="Polar residues" evidence="6">
    <location>
        <begin position="39"/>
        <end position="51"/>
    </location>
</feature>
<sequence>MSDDQKNDDLYPFNSYFYDYMGSGGNSTSTFPYYDNNPLMYNQPSPAQNLQGPSSSSYGNPSSYLSFTDCLQGTAEDYKSLSGAFDMSCNSLAESAAGATTSAENPKTPNSSVSCSSNETGVEEESSKRNTDLQAKGNEEGNDKSKKLSNPRKKGEKKPRQQRFAFVTKSEVDHLEDGYRWRKYGQKAVKNSPFPRSYYRCTSQKCTVKKRVERSYQDPSVVITTYEGQHNHHSPATLRGNAAAMLSPSFLSSNSSSFPIFNSPEFLTQMLPTTSRNYPNHPYYQTLNPQHQQFQLPNEYNLFQDMTSSSFIQKPEP</sequence>
<feature type="compositionally biased region" description="Basic residues" evidence="6">
    <location>
        <begin position="147"/>
        <end position="161"/>
    </location>
</feature>
<dbReference type="InterPro" id="IPR003657">
    <property type="entry name" value="WRKY_dom"/>
</dbReference>
<evidence type="ECO:0000256" key="2">
    <source>
        <dbReference type="ARBA" id="ARBA00023015"/>
    </source>
</evidence>
<evidence type="ECO:0000313" key="8">
    <source>
        <dbReference type="EMBL" id="KAL3508963.1"/>
    </source>
</evidence>
<evidence type="ECO:0000256" key="4">
    <source>
        <dbReference type="ARBA" id="ARBA00023163"/>
    </source>
</evidence>
<dbReference type="Pfam" id="PF03106">
    <property type="entry name" value="WRKY"/>
    <property type="match status" value="1"/>
</dbReference>
<dbReference type="GO" id="GO:0005634">
    <property type="term" value="C:nucleus"/>
    <property type="evidence" value="ECO:0007669"/>
    <property type="project" value="UniProtKB-SubCell"/>
</dbReference>
<keyword evidence="4" id="KW-0804">Transcription</keyword>
<evidence type="ECO:0000313" key="9">
    <source>
        <dbReference type="Proteomes" id="UP001630127"/>
    </source>
</evidence>
<dbReference type="Gene3D" id="2.20.25.80">
    <property type="entry name" value="WRKY domain"/>
    <property type="match status" value="1"/>
</dbReference>
<evidence type="ECO:0000256" key="3">
    <source>
        <dbReference type="ARBA" id="ARBA00023125"/>
    </source>
</evidence>
<dbReference type="SMART" id="SM00774">
    <property type="entry name" value="WRKY"/>
    <property type="match status" value="1"/>
</dbReference>
<dbReference type="FunFam" id="2.20.25.80:FF:000003">
    <property type="entry name" value="WRKY transcription factor 57"/>
    <property type="match status" value="1"/>
</dbReference>
<protein>
    <recommendedName>
        <fullName evidence="7">WRKY domain-containing protein</fullName>
    </recommendedName>
</protein>
<feature type="compositionally biased region" description="Basic and acidic residues" evidence="6">
    <location>
        <begin position="125"/>
        <end position="146"/>
    </location>
</feature>
<evidence type="ECO:0000256" key="6">
    <source>
        <dbReference type="SAM" id="MobiDB-lite"/>
    </source>
</evidence>
<dbReference type="PANTHER" id="PTHR31221">
    <property type="entry name" value="WRKY TRANSCRIPTION FACTOR PROTEIN 1-RELATED"/>
    <property type="match status" value="1"/>
</dbReference>
<evidence type="ECO:0000256" key="5">
    <source>
        <dbReference type="ARBA" id="ARBA00023242"/>
    </source>
</evidence>
<feature type="domain" description="WRKY" evidence="7">
    <location>
        <begin position="170"/>
        <end position="235"/>
    </location>
</feature>
<feature type="compositionally biased region" description="Low complexity" evidence="6">
    <location>
        <begin position="52"/>
        <end position="61"/>
    </location>
</feature>
<dbReference type="AlphaFoldDB" id="A0ABD2YNK5"/>
<gene>
    <name evidence="8" type="ORF">ACH5RR_028364</name>
</gene>
<feature type="compositionally biased region" description="Polar residues" evidence="6">
    <location>
        <begin position="105"/>
        <end position="120"/>
    </location>
</feature>
<evidence type="ECO:0000256" key="1">
    <source>
        <dbReference type="ARBA" id="ARBA00004123"/>
    </source>
</evidence>
<dbReference type="InterPro" id="IPR036576">
    <property type="entry name" value="WRKY_dom_sf"/>
</dbReference>
<dbReference type="Proteomes" id="UP001630127">
    <property type="component" value="Unassembled WGS sequence"/>
</dbReference>
<comment type="caution">
    <text evidence="8">The sequence shown here is derived from an EMBL/GenBank/DDBJ whole genome shotgun (WGS) entry which is preliminary data.</text>
</comment>
<dbReference type="PROSITE" id="PS50811">
    <property type="entry name" value="WRKY"/>
    <property type="match status" value="1"/>
</dbReference>
<name>A0ABD2YNK5_9GENT</name>
<accession>A0ABD2YNK5</accession>
<evidence type="ECO:0000259" key="7">
    <source>
        <dbReference type="PROSITE" id="PS50811"/>
    </source>
</evidence>